<accession>Q5WE46</accession>
<sequence length="141" mass="16553">MIQSWMMKELREIIPKLTWTYDNYSSPDHTGTVYSEGGWPPSASEVMMRYPNYQVWIRSSDWDYAQYAAHKTLEHFHRMGIDKNFNISIDDGIETKVYRVFSILAAQDPIQIGPENDIMRWSINFDATLLQIKEEHFNAGI</sequence>
<dbReference type="KEGG" id="bcl:ABC2830"/>
<dbReference type="AlphaFoldDB" id="Q5WE46"/>
<dbReference type="OrthoDB" id="2418340at2"/>
<dbReference type="eggNOG" id="ENOG50305BX">
    <property type="taxonomic scope" value="Bacteria"/>
</dbReference>
<organism evidence="1 2">
    <name type="scientific">Shouchella clausii (strain KSM-K16)</name>
    <name type="common">Alkalihalobacillus clausii</name>
    <dbReference type="NCBI Taxonomy" id="66692"/>
    <lineage>
        <taxon>Bacteria</taxon>
        <taxon>Bacillati</taxon>
        <taxon>Bacillota</taxon>
        <taxon>Bacilli</taxon>
        <taxon>Bacillales</taxon>
        <taxon>Bacillaceae</taxon>
        <taxon>Shouchella</taxon>
    </lineage>
</organism>
<dbReference type="RefSeq" id="WP_011247672.1">
    <property type="nucleotide sequence ID" value="NC_006582.1"/>
</dbReference>
<dbReference type="EMBL" id="AP006627">
    <property type="protein sequence ID" value="BAD65364.1"/>
    <property type="molecule type" value="Genomic_DNA"/>
</dbReference>
<name>Q5WE46_SHOC1</name>
<evidence type="ECO:0000313" key="1">
    <source>
        <dbReference type="EMBL" id="BAD65364.1"/>
    </source>
</evidence>
<dbReference type="HOGENOM" id="CLU_1978834_0_0_9"/>
<protein>
    <submittedName>
        <fullName evidence="1">Uncharacterized protein</fullName>
    </submittedName>
</protein>
<proteinExistence type="predicted"/>
<reference evidence="1 2" key="2">
    <citation type="journal article" date="1995" name="Appl. Microbiol. Biotechnol.">
        <title>Purification and properties of an alkaline protease from alkalophilic Bacillus sp. KSM-K16.</title>
        <authorList>
            <person name="Kobayashi T."/>
            <person name="Hakamada Y."/>
            <person name="Adachi S."/>
            <person name="Hitomi J."/>
            <person name="Yoshimatsu T."/>
            <person name="Koike K."/>
            <person name="Kawai S."/>
            <person name="Ito S."/>
        </authorList>
    </citation>
    <scope>NUCLEOTIDE SEQUENCE [LARGE SCALE GENOMIC DNA]</scope>
    <source>
        <strain evidence="1 2">KSM-K16</strain>
    </source>
</reference>
<reference evidence="1 2" key="3">
    <citation type="journal article" date="1997" name="Protein Eng.">
        <title>High-resolution crystal structure of M-protease: phylogeny aided analysis of the high-alkaline adaptation mechanism.</title>
        <authorList>
            <person name="Shirai T."/>
            <person name="Suzuki A."/>
            <person name="Yamane T."/>
            <person name="Ashida T."/>
            <person name="Kobayashi T."/>
            <person name="Ito S."/>
        </authorList>
    </citation>
    <scope>NUCLEOTIDE SEQUENCE [LARGE SCALE GENOMIC DNA]</scope>
    <source>
        <strain evidence="1 2">KSM-K16</strain>
    </source>
</reference>
<keyword evidence="2" id="KW-1185">Reference proteome</keyword>
<gene>
    <name evidence="1" type="ordered locus">ABC2830</name>
</gene>
<dbReference type="STRING" id="66692.ABC2830"/>
<evidence type="ECO:0000313" key="2">
    <source>
        <dbReference type="Proteomes" id="UP000001168"/>
    </source>
</evidence>
<reference evidence="1 2" key="5">
    <citation type="journal article" date="2007" name="Extremophiles">
        <title>Intragenomic diversity of the V1 regions of 16S rRNA genes in high-alkaline protease-producing Bacillus clausii spp.</title>
        <authorList>
            <person name="Kageyama Y."/>
            <person name="Takaki Y."/>
            <person name="Shimamura S."/>
            <person name="Nishi S."/>
            <person name="Nogi Y."/>
            <person name="Uchimura K."/>
            <person name="Kobayashi T."/>
            <person name="Hitomi J."/>
            <person name="Ozaki K."/>
            <person name="Kawai S."/>
            <person name="Ito S."/>
            <person name="Horikoshi K."/>
        </authorList>
    </citation>
    <scope>NUCLEOTIDE SEQUENCE [LARGE SCALE GENOMIC DNA]</scope>
    <source>
        <strain evidence="1 2">KSM-K16</strain>
    </source>
</reference>
<reference evidence="2" key="4">
    <citation type="submission" date="2003-10" db="EMBL/GenBank/DDBJ databases">
        <title>The complete genome sequence of the alkaliphilic Bacillus clausii KSM-K16.</title>
        <authorList>
            <person name="Takaki Y."/>
            <person name="Kageyama Y."/>
            <person name="Shimamura S."/>
            <person name="Suzuki H."/>
            <person name="Nishi S."/>
            <person name="Hatada Y."/>
            <person name="Kawai S."/>
            <person name="Ito S."/>
            <person name="Horikoshi K."/>
        </authorList>
    </citation>
    <scope>NUCLEOTIDE SEQUENCE [LARGE SCALE GENOMIC DNA]</scope>
    <source>
        <strain evidence="2">KSM-K16</strain>
    </source>
</reference>
<dbReference type="Proteomes" id="UP000001168">
    <property type="component" value="Chromosome"/>
</dbReference>
<reference evidence="1 2" key="1">
    <citation type="journal article" date="1994" name="J. Ferment. Bioeng.">
        <title>Molecular cloning and nucleotide sequence of the gene for an alkaline protease from the alkalophilic Bacillus sp. KSM-K16.</title>
        <authorList>
            <person name="Hakamada Y."/>
            <person name="Kobayashi T."/>
            <person name="Hitomi J."/>
            <person name="Kawai S."/>
            <person name="Ito S."/>
        </authorList>
    </citation>
    <scope>NUCLEOTIDE SEQUENCE [LARGE SCALE GENOMIC DNA]</scope>
    <source>
        <strain evidence="1 2">KSM-K16</strain>
    </source>
</reference>